<feature type="domain" description="Zn(2)-C6 fungal-type" evidence="4">
    <location>
        <begin position="50"/>
        <end position="80"/>
    </location>
</feature>
<dbReference type="InterPro" id="IPR021858">
    <property type="entry name" value="Fun_TF"/>
</dbReference>
<evidence type="ECO:0000259" key="4">
    <source>
        <dbReference type="PROSITE" id="PS50048"/>
    </source>
</evidence>
<gene>
    <name evidence="5" type="ORF">IWX46DRAFT_588402</name>
</gene>
<dbReference type="PROSITE" id="PS50048">
    <property type="entry name" value="ZN2_CY6_FUNGAL_2"/>
    <property type="match status" value="1"/>
</dbReference>
<dbReference type="InterPro" id="IPR036864">
    <property type="entry name" value="Zn2-C6_fun-type_DNA-bd_sf"/>
</dbReference>
<comment type="caution">
    <text evidence="5">The sequence shown here is derived from an EMBL/GenBank/DDBJ whole genome shotgun (WGS) entry which is preliminary data.</text>
</comment>
<evidence type="ECO:0000256" key="2">
    <source>
        <dbReference type="ARBA" id="ARBA00023242"/>
    </source>
</evidence>
<dbReference type="PROSITE" id="PS00463">
    <property type="entry name" value="ZN2_CY6_FUNGAL_1"/>
    <property type="match status" value="1"/>
</dbReference>
<dbReference type="Pfam" id="PF11951">
    <property type="entry name" value="Fungal_trans_2"/>
    <property type="match status" value="1"/>
</dbReference>
<dbReference type="Gene3D" id="4.10.240.10">
    <property type="entry name" value="Zn(2)-C6 fungal-type DNA-binding domain"/>
    <property type="match status" value="1"/>
</dbReference>
<proteinExistence type="predicted"/>
<accession>A0ABR1MQ93</accession>
<feature type="compositionally biased region" description="Low complexity" evidence="3">
    <location>
        <begin position="1"/>
        <end position="32"/>
    </location>
</feature>
<dbReference type="EMBL" id="JBBPDW010000002">
    <property type="protein sequence ID" value="KAK7555903.1"/>
    <property type="molecule type" value="Genomic_DNA"/>
</dbReference>
<name>A0ABR1MQ93_9PEZI</name>
<keyword evidence="6" id="KW-1185">Reference proteome</keyword>
<dbReference type="PANTHER" id="PTHR37534:SF12">
    <property type="entry name" value="ZN(2)-C6 FUNGAL-TYPE DOMAIN-CONTAINING PROTEIN"/>
    <property type="match status" value="1"/>
</dbReference>
<comment type="subcellular location">
    <subcellularLocation>
        <location evidence="1">Nucleus</location>
    </subcellularLocation>
</comment>
<dbReference type="InterPro" id="IPR001138">
    <property type="entry name" value="Zn2Cys6_DnaBD"/>
</dbReference>
<protein>
    <submittedName>
        <fullName evidence="5">Fungal-specific transcription factor domain-containing protein</fullName>
    </submittedName>
</protein>
<feature type="region of interest" description="Disordered" evidence="3">
    <location>
        <begin position="1"/>
        <end position="46"/>
    </location>
</feature>
<dbReference type="SUPFAM" id="SSF57701">
    <property type="entry name" value="Zn2/Cys6 DNA-binding domain"/>
    <property type="match status" value="1"/>
</dbReference>
<dbReference type="PANTHER" id="PTHR37534">
    <property type="entry name" value="TRANSCRIPTIONAL ACTIVATOR PROTEIN UGA3"/>
    <property type="match status" value="1"/>
</dbReference>
<sequence length="669" mass="73470">MSSVTAARSSSKSASTMAGATTSTSSTPATSAQAGAKKSSNRSHKRSRTGCFTCRLRRKKCDEVKPGCKACKNLGLQCQYKRPMWWSDQGERLAQKEKIKNIIKRTKLTEKTYNAVPINANTPPSLCNSVPTSDGFSDSVSKTRAASVDSQLSDFNHMSPPQMYGMNMSLPPYEPACPPYPGFAPYEVDIKTECQTFINDIPTRRDSTISSFSAFQPPSVGGSVAPESWVHQDFFEQQEELFEEPLDFNFLELPHGSAVPSYQAIIQVDECDQPLLNHFIDKVVPQIFPVLEVTQYGSARAEMIFPALESNKSFLHCCLSLAAQHMVSTRCAQDSDEEQKMIESVLDHRMKTIKELCDAMVAGTEPAQILESQLGMILFQCSVGLPNDGLQDPIPWHHHFEGASDVINRLDLANSLVALNGKPNAQIPFNITLAAWIDILGATMLGRSPVLADAYRQKMLAGASTGLAELMGCEDQIMYLISEIACLESIKLGMDDSTLCSHITLVGKQITLTEQNAGPIGSCYSSSGAIKPKQLRHNTTALFRIAARIMLCSMVPGFNRRQPMVINLVEELTTVMGFIPAGADGLDKSLVWPLLIAGSHSLEGSGFRAMFAERAGLIGEQAEFGSFGRMNELLKDVWTINDANLAKGDEENVHWRDVMQQKGWDFLLI</sequence>
<evidence type="ECO:0000313" key="5">
    <source>
        <dbReference type="EMBL" id="KAK7555903.1"/>
    </source>
</evidence>
<evidence type="ECO:0000313" key="6">
    <source>
        <dbReference type="Proteomes" id="UP001365128"/>
    </source>
</evidence>
<dbReference type="Pfam" id="PF00172">
    <property type="entry name" value="Zn_clus"/>
    <property type="match status" value="1"/>
</dbReference>
<dbReference type="SMART" id="SM00066">
    <property type="entry name" value="GAL4"/>
    <property type="match status" value="1"/>
</dbReference>
<evidence type="ECO:0000256" key="1">
    <source>
        <dbReference type="ARBA" id="ARBA00004123"/>
    </source>
</evidence>
<dbReference type="Proteomes" id="UP001365128">
    <property type="component" value="Unassembled WGS sequence"/>
</dbReference>
<reference evidence="5 6" key="1">
    <citation type="submission" date="2024-04" db="EMBL/GenBank/DDBJ databases">
        <title>Phyllosticta paracitricarpa is synonymous to the EU quarantine fungus P. citricarpa based on phylogenomic analyses.</title>
        <authorList>
            <consortium name="Lawrence Berkeley National Laboratory"/>
            <person name="Van Ingen-Buijs V.A."/>
            <person name="Van Westerhoven A.C."/>
            <person name="Haridas S."/>
            <person name="Skiadas P."/>
            <person name="Martin F."/>
            <person name="Groenewald J.Z."/>
            <person name="Crous P.W."/>
            <person name="Seidl M.F."/>
        </authorList>
    </citation>
    <scope>NUCLEOTIDE SEQUENCE [LARGE SCALE GENOMIC DNA]</scope>
    <source>
        <strain evidence="5 6">CBS 122670</strain>
    </source>
</reference>
<organism evidence="5 6">
    <name type="scientific">Phyllosticta citricarpa</name>
    <dbReference type="NCBI Taxonomy" id="55181"/>
    <lineage>
        <taxon>Eukaryota</taxon>
        <taxon>Fungi</taxon>
        <taxon>Dikarya</taxon>
        <taxon>Ascomycota</taxon>
        <taxon>Pezizomycotina</taxon>
        <taxon>Dothideomycetes</taxon>
        <taxon>Dothideomycetes incertae sedis</taxon>
        <taxon>Botryosphaeriales</taxon>
        <taxon>Phyllostictaceae</taxon>
        <taxon>Phyllosticta</taxon>
    </lineage>
</organism>
<evidence type="ECO:0000256" key="3">
    <source>
        <dbReference type="SAM" id="MobiDB-lite"/>
    </source>
</evidence>
<dbReference type="CDD" id="cd00067">
    <property type="entry name" value="GAL4"/>
    <property type="match status" value="1"/>
</dbReference>
<keyword evidence="2" id="KW-0539">Nucleus</keyword>